<gene>
    <name evidence="2" type="ORF">EJB05_50752</name>
</gene>
<dbReference type="Gramene" id="TVU03688">
    <property type="protein sequence ID" value="TVU03688"/>
    <property type="gene ID" value="EJB05_50752"/>
</dbReference>
<reference evidence="2 3" key="1">
    <citation type="journal article" date="2019" name="Sci. Rep.">
        <title>A high-quality genome of Eragrostis curvula grass provides insights into Poaceae evolution and supports new strategies to enhance forage quality.</title>
        <authorList>
            <person name="Carballo J."/>
            <person name="Santos B.A.C.M."/>
            <person name="Zappacosta D."/>
            <person name="Garbus I."/>
            <person name="Selva J.P."/>
            <person name="Gallo C.A."/>
            <person name="Diaz A."/>
            <person name="Albertini E."/>
            <person name="Caccamo M."/>
            <person name="Echenique V."/>
        </authorList>
    </citation>
    <scope>NUCLEOTIDE SEQUENCE [LARGE SCALE GENOMIC DNA]</scope>
    <source>
        <strain evidence="3">cv. Victoria</strain>
        <tissue evidence="2">Leaf</tissue>
    </source>
</reference>
<proteinExistence type="predicted"/>
<feature type="region of interest" description="Disordered" evidence="1">
    <location>
        <begin position="1"/>
        <end position="63"/>
    </location>
</feature>
<organism evidence="2 3">
    <name type="scientific">Eragrostis curvula</name>
    <name type="common">weeping love grass</name>
    <dbReference type="NCBI Taxonomy" id="38414"/>
    <lineage>
        <taxon>Eukaryota</taxon>
        <taxon>Viridiplantae</taxon>
        <taxon>Streptophyta</taxon>
        <taxon>Embryophyta</taxon>
        <taxon>Tracheophyta</taxon>
        <taxon>Spermatophyta</taxon>
        <taxon>Magnoliopsida</taxon>
        <taxon>Liliopsida</taxon>
        <taxon>Poales</taxon>
        <taxon>Poaceae</taxon>
        <taxon>PACMAD clade</taxon>
        <taxon>Chloridoideae</taxon>
        <taxon>Eragrostideae</taxon>
        <taxon>Eragrostidinae</taxon>
        <taxon>Eragrostis</taxon>
    </lineage>
</organism>
<dbReference type="PANTHER" id="PTHR33237">
    <property type="entry name" value="F2P16.13 PROTEIN-RELATED"/>
    <property type="match status" value="1"/>
</dbReference>
<evidence type="ECO:0000256" key="1">
    <source>
        <dbReference type="SAM" id="MobiDB-lite"/>
    </source>
</evidence>
<evidence type="ECO:0000313" key="2">
    <source>
        <dbReference type="EMBL" id="TVU03688.1"/>
    </source>
</evidence>
<accession>A0A5J9SXE4</accession>
<dbReference type="OrthoDB" id="674685at2759"/>
<name>A0A5J9SXE4_9POAL</name>
<dbReference type="PANTHER" id="PTHR33237:SF46">
    <property type="entry name" value="OS01G0606100 PROTEIN"/>
    <property type="match status" value="1"/>
</dbReference>
<keyword evidence="3" id="KW-1185">Reference proteome</keyword>
<feature type="compositionally biased region" description="Basic residues" evidence="1">
    <location>
        <begin position="19"/>
        <end position="37"/>
    </location>
</feature>
<dbReference type="AlphaFoldDB" id="A0A5J9SXE4"/>
<feature type="compositionally biased region" description="Low complexity" evidence="1">
    <location>
        <begin position="9"/>
        <end position="18"/>
    </location>
</feature>
<sequence length="136" mass="15212">MAGGLLSKASSTVASCARRVSRATRRLLRSRRRRSHQDRRQLVPAHRHRQESPCDDDNEVEKEGEGEGLWRRAILMGERCQPLDFPGVIHYDSFGRRLSAPPPPRSGGGGKAALLCRSTYDVDEAVFVAPRKVKHV</sequence>
<protein>
    <submittedName>
        <fullName evidence="2">Uncharacterized protein</fullName>
    </submittedName>
</protein>
<evidence type="ECO:0000313" key="3">
    <source>
        <dbReference type="Proteomes" id="UP000324897"/>
    </source>
</evidence>
<comment type="caution">
    <text evidence="2">The sequence shown here is derived from an EMBL/GenBank/DDBJ whole genome shotgun (WGS) entry which is preliminary data.</text>
</comment>
<feature type="non-terminal residue" evidence="2">
    <location>
        <position position="1"/>
    </location>
</feature>
<dbReference type="Proteomes" id="UP000324897">
    <property type="component" value="Unassembled WGS sequence"/>
</dbReference>
<dbReference type="EMBL" id="RWGY01000157">
    <property type="protein sequence ID" value="TVU03688.1"/>
    <property type="molecule type" value="Genomic_DNA"/>
</dbReference>